<dbReference type="GO" id="GO:0005524">
    <property type="term" value="F:ATP binding"/>
    <property type="evidence" value="ECO:0007669"/>
    <property type="project" value="UniProtKB-UniRule"/>
</dbReference>
<dbReference type="GO" id="GO:0009252">
    <property type="term" value="P:peptidoglycan biosynthetic process"/>
    <property type="evidence" value="ECO:0007669"/>
    <property type="project" value="UniProtKB-UniRule"/>
</dbReference>
<dbReference type="GO" id="GO:0051301">
    <property type="term" value="P:cell division"/>
    <property type="evidence" value="ECO:0007669"/>
    <property type="project" value="UniProtKB-KW"/>
</dbReference>
<keyword evidence="5 7" id="KW-0131">Cell cycle</keyword>
<dbReference type="InterPro" id="IPR013221">
    <property type="entry name" value="Mur_ligase_cen"/>
</dbReference>
<keyword evidence="4 7" id="KW-0573">Peptidoglycan synthesis</keyword>
<dbReference type="InterPro" id="IPR035911">
    <property type="entry name" value="MurE/MurF_N"/>
</dbReference>
<dbReference type="InterPro" id="IPR036565">
    <property type="entry name" value="Mur-like_cat_sf"/>
</dbReference>
<dbReference type="InterPro" id="IPR000713">
    <property type="entry name" value="Mur_ligase_N"/>
</dbReference>
<reference evidence="12 13" key="1">
    <citation type="submission" date="2015-01" db="EMBL/GenBank/DDBJ databases">
        <title>Draft genome of the acidophilic iron oxidizer Ferrimicrobium acidiphilum strain T23.</title>
        <authorList>
            <person name="Poehlein A."/>
            <person name="Eisen S."/>
            <person name="Schloemann M."/>
            <person name="Johnson B.D."/>
            <person name="Daniel R."/>
            <person name="Muehling M."/>
        </authorList>
    </citation>
    <scope>NUCLEOTIDE SEQUENCE [LARGE SCALE GENOMIC DNA]</scope>
    <source>
        <strain evidence="12 13">T23</strain>
    </source>
</reference>
<dbReference type="EC" id="6.3.2.-" evidence="7"/>
<dbReference type="GO" id="GO:0005737">
    <property type="term" value="C:cytoplasm"/>
    <property type="evidence" value="ECO:0007669"/>
    <property type="project" value="UniProtKB-SubCell"/>
</dbReference>
<dbReference type="SUPFAM" id="SSF53244">
    <property type="entry name" value="MurD-like peptide ligases, peptide-binding domain"/>
    <property type="match status" value="1"/>
</dbReference>
<name>A0A0D8FYN7_9ACTN</name>
<evidence type="ECO:0000259" key="11">
    <source>
        <dbReference type="Pfam" id="PF08245"/>
    </source>
</evidence>
<feature type="binding site" evidence="7">
    <location>
        <begin position="129"/>
        <end position="135"/>
    </location>
    <ligand>
        <name>ATP</name>
        <dbReference type="ChEBI" id="CHEBI:30616"/>
    </ligand>
</feature>
<dbReference type="HAMAP" id="MF_00208">
    <property type="entry name" value="MurE"/>
    <property type="match status" value="1"/>
</dbReference>
<feature type="domain" description="Mur ligase N-terminal catalytic" evidence="9">
    <location>
        <begin position="47"/>
        <end position="100"/>
    </location>
</feature>
<keyword evidence="7" id="KW-0963">Cytoplasm</keyword>
<dbReference type="STRING" id="1121877.FEAC_07020"/>
<comment type="caution">
    <text evidence="12">The sequence shown here is derived from an EMBL/GenBank/DDBJ whole genome shotgun (WGS) entry which is preliminary data.</text>
</comment>
<keyword evidence="7 12" id="KW-0436">Ligase</keyword>
<comment type="cofactor">
    <cofactor evidence="7">
        <name>Mg(2+)</name>
        <dbReference type="ChEBI" id="CHEBI:18420"/>
    </cofactor>
</comment>
<dbReference type="PANTHER" id="PTHR23135:SF4">
    <property type="entry name" value="UDP-N-ACETYLMURAMOYL-L-ALANYL-D-GLUTAMATE--2,6-DIAMINOPIMELATE LIGASE MURE HOMOLOG, CHLOROPLASTIC"/>
    <property type="match status" value="1"/>
</dbReference>
<feature type="binding site" evidence="7">
    <location>
        <begin position="171"/>
        <end position="172"/>
    </location>
    <ligand>
        <name>UDP-N-acetyl-alpha-D-muramoyl-L-alanyl-D-glutamate</name>
        <dbReference type="ChEBI" id="CHEBI:83900"/>
    </ligand>
</feature>
<dbReference type="PANTHER" id="PTHR23135">
    <property type="entry name" value="MUR LIGASE FAMILY MEMBER"/>
    <property type="match status" value="1"/>
</dbReference>
<protein>
    <recommendedName>
        <fullName evidence="7">UDP-N-acetylmuramyl-tripeptide synthetase</fullName>
        <ecNumber evidence="7">6.3.2.-</ecNumber>
    </recommendedName>
    <alternativeName>
        <fullName evidence="7">UDP-MurNAc-tripeptide synthetase</fullName>
    </alternativeName>
</protein>
<dbReference type="UniPathway" id="UPA00219"/>
<keyword evidence="7" id="KW-0067">ATP-binding</keyword>
<dbReference type="Proteomes" id="UP000032336">
    <property type="component" value="Unassembled WGS sequence"/>
</dbReference>
<evidence type="ECO:0000256" key="8">
    <source>
        <dbReference type="RuleBase" id="RU004135"/>
    </source>
</evidence>
<keyword evidence="2 7" id="KW-0132">Cell division</keyword>
<comment type="similarity">
    <text evidence="1 7">Belongs to the MurCDEF family. MurE subfamily.</text>
</comment>
<feature type="binding site" evidence="7">
    <location>
        <position position="51"/>
    </location>
    <ligand>
        <name>UDP-N-acetyl-alpha-D-muramoyl-L-alanyl-D-glutamate</name>
        <dbReference type="ChEBI" id="CHEBI:83900"/>
    </ligand>
</feature>
<dbReference type="GO" id="GO:0071555">
    <property type="term" value="P:cell wall organization"/>
    <property type="evidence" value="ECO:0007669"/>
    <property type="project" value="UniProtKB-KW"/>
</dbReference>
<keyword evidence="13" id="KW-1185">Reference proteome</keyword>
<feature type="modified residue" description="N6-carboxylysine" evidence="7">
    <location>
        <position position="238"/>
    </location>
</feature>
<evidence type="ECO:0000256" key="5">
    <source>
        <dbReference type="ARBA" id="ARBA00023306"/>
    </source>
</evidence>
<dbReference type="SUPFAM" id="SSF63418">
    <property type="entry name" value="MurE/MurF N-terminal domain"/>
    <property type="match status" value="1"/>
</dbReference>
<evidence type="ECO:0000313" key="12">
    <source>
        <dbReference type="EMBL" id="KJE77592.1"/>
    </source>
</evidence>
<dbReference type="InterPro" id="IPR005761">
    <property type="entry name" value="UDP-N-AcMur-Glu-dNH2Pim_ligase"/>
</dbReference>
<dbReference type="Gene3D" id="3.90.190.20">
    <property type="entry name" value="Mur ligase, C-terminal domain"/>
    <property type="match status" value="1"/>
</dbReference>
<dbReference type="NCBIfam" id="NF001126">
    <property type="entry name" value="PRK00139.1-4"/>
    <property type="match status" value="1"/>
</dbReference>
<dbReference type="GO" id="GO:0000287">
    <property type="term" value="F:magnesium ion binding"/>
    <property type="evidence" value="ECO:0007669"/>
    <property type="project" value="UniProtKB-UniRule"/>
</dbReference>
<keyword evidence="7" id="KW-0460">Magnesium</keyword>
<feature type="binding site" evidence="7">
    <location>
        <position position="206"/>
    </location>
    <ligand>
        <name>UDP-N-acetyl-alpha-D-muramoyl-L-alanyl-D-glutamate</name>
        <dbReference type="ChEBI" id="CHEBI:83900"/>
    </ligand>
</feature>
<feature type="domain" description="Mur ligase C-terminal" evidence="10">
    <location>
        <begin position="348"/>
        <end position="476"/>
    </location>
</feature>
<evidence type="ECO:0000256" key="7">
    <source>
        <dbReference type="HAMAP-Rule" id="MF_00208"/>
    </source>
</evidence>
<organism evidence="12 13">
    <name type="scientific">Ferrimicrobium acidiphilum DSM 19497</name>
    <dbReference type="NCBI Taxonomy" id="1121877"/>
    <lineage>
        <taxon>Bacteria</taxon>
        <taxon>Bacillati</taxon>
        <taxon>Actinomycetota</taxon>
        <taxon>Acidimicrobiia</taxon>
        <taxon>Acidimicrobiales</taxon>
        <taxon>Acidimicrobiaceae</taxon>
        <taxon>Ferrimicrobium</taxon>
    </lineage>
</organism>
<dbReference type="GO" id="GO:0016881">
    <property type="term" value="F:acid-amino acid ligase activity"/>
    <property type="evidence" value="ECO:0007669"/>
    <property type="project" value="UniProtKB-UniRule"/>
</dbReference>
<dbReference type="Gene3D" id="3.40.1190.10">
    <property type="entry name" value="Mur-like, catalytic domain"/>
    <property type="match status" value="1"/>
</dbReference>
<feature type="binding site" evidence="7">
    <location>
        <position position="204"/>
    </location>
    <ligand>
        <name>UDP-N-acetyl-alpha-D-muramoyl-L-alanyl-D-glutamate</name>
        <dbReference type="ChEBI" id="CHEBI:83900"/>
    </ligand>
</feature>
<keyword evidence="6 7" id="KW-0961">Cell wall biogenesis/degradation</keyword>
<dbReference type="OrthoDB" id="9800958at2"/>
<keyword evidence="7" id="KW-0547">Nucleotide-binding</keyword>
<sequence length="506" mass="54331">MTALAASLASHELWLFGETTPLPGLAELARLLPSSQLIGESVMLTDLTLDSREVRPGSLFCATRGSRFDGHTFIGDAIAAGAGAVMVAHPVDVKIPQLVVPSVRHAIGRVASYFFGEPSKSLEVIGITGTNGKTTTSYLVESVLSRTNRNVGLIGTIESRFAGLNRPSIYTTPEAPDLHRLLADMLHDGTESVVMEVSSHGIDQHRIDSMRFEVAVFTNLSPEHLDYHGTMEQYYYTKARLFVPTLTNLAVIGTDTEWGQRLASQVAVEHVTYGPGPENDFIVSDIELVPQGTRFLLRHQGEVTQLTVPILGAHNAYNAAAAAAVGFVLGVDSDDVFGGIEHCHAVAGRFESIMLGQDFQVVVDYAHTPESIRSLIETVRLQSPAGKVILVAGARGRRDRLKRPELGRAAATSDLAILTADNPGDEEPAEIVAQLLAGTLDVATSQIVVELDRRRAIELAVSQAEAGDTVLIVGRGHEQSLRVGPAVVYLDDREVARSALAARMLG</sequence>
<comment type="subcellular location">
    <subcellularLocation>
        <location evidence="7 8">Cytoplasm</location>
    </subcellularLocation>
</comment>
<comment type="PTM">
    <text evidence="7">Carboxylation is probably crucial for Mg(2+) binding and, consequently, for the gamma-phosphate positioning of ATP.</text>
</comment>
<feature type="binding site" evidence="7">
    <location>
        <position position="49"/>
    </location>
    <ligand>
        <name>UDP-N-acetyl-alpha-D-muramoyl-L-alanyl-D-glutamate</name>
        <dbReference type="ChEBI" id="CHEBI:83900"/>
    </ligand>
</feature>
<evidence type="ECO:0000256" key="2">
    <source>
        <dbReference type="ARBA" id="ARBA00022618"/>
    </source>
</evidence>
<dbReference type="SUPFAM" id="SSF53623">
    <property type="entry name" value="MurD-like peptide ligases, catalytic domain"/>
    <property type="match status" value="1"/>
</dbReference>
<comment type="caution">
    <text evidence="7">Lacks conserved residue(s) required for the propagation of feature annotation.</text>
</comment>
<dbReference type="Pfam" id="PF01225">
    <property type="entry name" value="Mur_ligase"/>
    <property type="match status" value="1"/>
</dbReference>
<comment type="pathway">
    <text evidence="7 8">Cell wall biogenesis; peptidoglycan biosynthesis.</text>
</comment>
<dbReference type="GO" id="GO:0008360">
    <property type="term" value="P:regulation of cell shape"/>
    <property type="evidence" value="ECO:0007669"/>
    <property type="project" value="UniProtKB-KW"/>
</dbReference>
<dbReference type="InterPro" id="IPR036615">
    <property type="entry name" value="Mur_ligase_C_dom_sf"/>
</dbReference>
<proteinExistence type="inferred from homology"/>
<evidence type="ECO:0000256" key="1">
    <source>
        <dbReference type="ARBA" id="ARBA00005898"/>
    </source>
</evidence>
<feature type="binding site" evidence="7">
    <location>
        <position position="198"/>
    </location>
    <ligand>
        <name>UDP-N-acetyl-alpha-D-muramoyl-L-alanyl-D-glutamate</name>
        <dbReference type="ChEBI" id="CHEBI:83900"/>
    </ligand>
</feature>
<dbReference type="RefSeq" id="WP_052565414.1">
    <property type="nucleotide sequence ID" value="NZ_JQKF01000003.1"/>
</dbReference>
<evidence type="ECO:0000259" key="9">
    <source>
        <dbReference type="Pfam" id="PF01225"/>
    </source>
</evidence>
<comment type="function">
    <text evidence="7">Catalyzes the addition of an amino acid to the nucleotide precursor UDP-N-acetylmuramoyl-L-alanyl-D-glutamate (UMAG) in the biosynthesis of bacterial cell-wall peptidoglycan.</text>
</comment>
<evidence type="ECO:0000256" key="6">
    <source>
        <dbReference type="ARBA" id="ARBA00023316"/>
    </source>
</evidence>
<dbReference type="GeneID" id="78372002"/>
<keyword evidence="3 7" id="KW-0133">Cell shape</keyword>
<evidence type="ECO:0000313" key="13">
    <source>
        <dbReference type="Proteomes" id="UP000032336"/>
    </source>
</evidence>
<gene>
    <name evidence="12" type="primary">murE1</name>
    <name evidence="7" type="synonym">murE</name>
    <name evidence="12" type="ORF">FEAC_07020</name>
</gene>
<dbReference type="InterPro" id="IPR004101">
    <property type="entry name" value="Mur_ligase_C"/>
</dbReference>
<dbReference type="Pfam" id="PF08245">
    <property type="entry name" value="Mur_ligase_M"/>
    <property type="match status" value="1"/>
</dbReference>
<dbReference type="PATRIC" id="fig|1121877.4.peg.748"/>
<dbReference type="eggNOG" id="COG0769">
    <property type="taxonomic scope" value="Bacteria"/>
</dbReference>
<dbReference type="NCBIfam" id="TIGR01085">
    <property type="entry name" value="murE"/>
    <property type="match status" value="1"/>
</dbReference>
<dbReference type="Pfam" id="PF02875">
    <property type="entry name" value="Mur_ligase_C"/>
    <property type="match status" value="1"/>
</dbReference>
<evidence type="ECO:0000259" key="10">
    <source>
        <dbReference type="Pfam" id="PF02875"/>
    </source>
</evidence>
<dbReference type="EMBL" id="JXUW01000004">
    <property type="protein sequence ID" value="KJE77592.1"/>
    <property type="molecule type" value="Genomic_DNA"/>
</dbReference>
<feature type="domain" description="Mur ligase central" evidence="11">
    <location>
        <begin position="127"/>
        <end position="325"/>
    </location>
</feature>
<accession>A0A0D8FYN7</accession>
<dbReference type="Gene3D" id="3.40.1390.10">
    <property type="entry name" value="MurE/MurF, N-terminal domain"/>
    <property type="match status" value="1"/>
</dbReference>
<dbReference type="AlphaFoldDB" id="A0A0D8FYN7"/>
<evidence type="ECO:0000256" key="4">
    <source>
        <dbReference type="ARBA" id="ARBA00022984"/>
    </source>
</evidence>
<evidence type="ECO:0000256" key="3">
    <source>
        <dbReference type="ARBA" id="ARBA00022960"/>
    </source>
</evidence>